<dbReference type="EMBL" id="VXIV02002813">
    <property type="protein sequence ID" value="KAF6022723.1"/>
    <property type="molecule type" value="Genomic_DNA"/>
</dbReference>
<keyword evidence="2" id="KW-1185">Reference proteome</keyword>
<dbReference type="AlphaFoldDB" id="A0A7J7J9N0"/>
<comment type="caution">
    <text evidence="1">The sequence shown here is derived from an EMBL/GenBank/DDBJ whole genome shotgun (WGS) entry which is preliminary data.</text>
</comment>
<protein>
    <submittedName>
        <fullName evidence="1">Uncharacterized protein</fullName>
    </submittedName>
</protein>
<proteinExistence type="predicted"/>
<name>A0A7J7J9N0_BUGNE</name>
<organism evidence="1 2">
    <name type="scientific">Bugula neritina</name>
    <name type="common">Brown bryozoan</name>
    <name type="synonym">Sertularia neritina</name>
    <dbReference type="NCBI Taxonomy" id="10212"/>
    <lineage>
        <taxon>Eukaryota</taxon>
        <taxon>Metazoa</taxon>
        <taxon>Spiralia</taxon>
        <taxon>Lophotrochozoa</taxon>
        <taxon>Bryozoa</taxon>
        <taxon>Gymnolaemata</taxon>
        <taxon>Cheilostomatida</taxon>
        <taxon>Flustrina</taxon>
        <taxon>Buguloidea</taxon>
        <taxon>Bugulidae</taxon>
        <taxon>Bugula</taxon>
    </lineage>
</organism>
<sequence>MTGFNVDSEPQFWTSDGILKPDSVVKKDGCVYVMNVAICSDGIDPDKVYSDEVSKEKPVVEVLKATYSDVKLSALVID</sequence>
<accession>A0A7J7J9N0</accession>
<dbReference type="OrthoDB" id="8195432at2759"/>
<evidence type="ECO:0000313" key="2">
    <source>
        <dbReference type="Proteomes" id="UP000593567"/>
    </source>
</evidence>
<dbReference type="Proteomes" id="UP000593567">
    <property type="component" value="Unassembled WGS sequence"/>
</dbReference>
<reference evidence="1" key="1">
    <citation type="submission" date="2020-06" db="EMBL/GenBank/DDBJ databases">
        <title>Draft genome of Bugula neritina, a colonial animal packing powerful symbionts and potential medicines.</title>
        <authorList>
            <person name="Rayko M."/>
        </authorList>
    </citation>
    <scope>NUCLEOTIDE SEQUENCE [LARGE SCALE GENOMIC DNA]</scope>
    <source>
        <strain evidence="1">Kwan_BN1</strain>
    </source>
</reference>
<evidence type="ECO:0000313" key="1">
    <source>
        <dbReference type="EMBL" id="KAF6022723.1"/>
    </source>
</evidence>
<gene>
    <name evidence="1" type="ORF">EB796_018969</name>
</gene>